<gene>
    <name evidence="2" type="ORF">H6P81_010645</name>
</gene>
<keyword evidence="3" id="KW-1185">Reference proteome</keyword>
<evidence type="ECO:0000313" key="2">
    <source>
        <dbReference type="EMBL" id="KAG9450680.1"/>
    </source>
</evidence>
<dbReference type="AlphaFoldDB" id="A0AAV7EPD2"/>
<dbReference type="PANTHER" id="PTHR33984">
    <property type="entry name" value="OS02G0717600 PROTEIN"/>
    <property type="match status" value="1"/>
</dbReference>
<sequence length="466" mass="51288">MPMDRSYSMESRESRGGPVLAIECLTGSSKAEEWNGDMLQTGDVVEELKIGGSPHIRSPFKNGKSGVQKLLHASFKRNETSIQVRVRRGRDEFVELQACIVPYESAGRKQYVLRSIHDPNYAVGFVDRTEGECAALQGSRSSRVVCALSKAQLQDGYVSYPWEKKMRETLPLPNSSCFLSLLLLPRASDRVAYRYNDLEDTLARANAWLDASQASGVPIVFMNIQTEALLTKISGETASATVNAGSLSDLSNLANASLYGFEDYHGVDIGVVRAVRLWYAPVAGEIPIEIKVKETDSKLGFAISRTEEGFIYISSVKDDDDNEAASSRSGLGELYREAVRSSKLLVISRVSNEKVLPWMVSPTGAIRCYDTISLSQKLSLHRHALRPIHLHILMWDRAVAAHNEVVTRSRTTTLVPTGVVPMSTQTTPYSVGGQGGADEGGTRLDRDTAGEMSFRFHEFSLGSNWV</sequence>
<comment type="caution">
    <text evidence="2">The sequence shown here is derived from an EMBL/GenBank/DDBJ whole genome shotgun (WGS) entry which is preliminary data.</text>
</comment>
<dbReference type="Proteomes" id="UP000825729">
    <property type="component" value="Unassembled WGS sequence"/>
</dbReference>
<proteinExistence type="predicted"/>
<evidence type="ECO:0000313" key="3">
    <source>
        <dbReference type="Proteomes" id="UP000825729"/>
    </source>
</evidence>
<dbReference type="EMBL" id="JAINDJ010000004">
    <property type="protein sequence ID" value="KAG9450680.1"/>
    <property type="molecule type" value="Genomic_DNA"/>
</dbReference>
<name>A0AAV7EPD2_ARIFI</name>
<reference evidence="2 3" key="1">
    <citation type="submission" date="2021-07" db="EMBL/GenBank/DDBJ databases">
        <title>The Aristolochia fimbriata genome: insights into angiosperm evolution, floral development and chemical biosynthesis.</title>
        <authorList>
            <person name="Jiao Y."/>
        </authorList>
    </citation>
    <scope>NUCLEOTIDE SEQUENCE [LARGE SCALE GENOMIC DNA]</scope>
    <source>
        <strain evidence="2">IBCAS-2021</strain>
        <tissue evidence="2">Leaf</tissue>
    </source>
</reference>
<protein>
    <submittedName>
        <fullName evidence="2">Uncharacterized protein</fullName>
    </submittedName>
</protein>
<dbReference type="PANTHER" id="PTHR33984:SF2">
    <property type="entry name" value="OS02G0717600 PROTEIN"/>
    <property type="match status" value="1"/>
</dbReference>
<evidence type="ECO:0000256" key="1">
    <source>
        <dbReference type="SAM" id="MobiDB-lite"/>
    </source>
</evidence>
<accession>A0AAV7EPD2</accession>
<organism evidence="2 3">
    <name type="scientific">Aristolochia fimbriata</name>
    <name type="common">White veined hardy Dutchman's pipe vine</name>
    <dbReference type="NCBI Taxonomy" id="158543"/>
    <lineage>
        <taxon>Eukaryota</taxon>
        <taxon>Viridiplantae</taxon>
        <taxon>Streptophyta</taxon>
        <taxon>Embryophyta</taxon>
        <taxon>Tracheophyta</taxon>
        <taxon>Spermatophyta</taxon>
        <taxon>Magnoliopsida</taxon>
        <taxon>Magnoliidae</taxon>
        <taxon>Piperales</taxon>
        <taxon>Aristolochiaceae</taxon>
        <taxon>Aristolochia</taxon>
    </lineage>
</organism>
<feature type="region of interest" description="Disordered" evidence="1">
    <location>
        <begin position="419"/>
        <end position="444"/>
    </location>
</feature>